<dbReference type="KEGG" id="mmr:Mmar10_1422"/>
<dbReference type="AlphaFoldDB" id="Q0APS3"/>
<dbReference type="Pfam" id="PF13640">
    <property type="entry name" value="2OG-FeII_Oxy_3"/>
    <property type="match status" value="1"/>
</dbReference>
<keyword evidence="6" id="KW-0408">Iron</keyword>
<dbReference type="PROSITE" id="PS51471">
    <property type="entry name" value="FE2OG_OXY"/>
    <property type="match status" value="1"/>
</dbReference>
<organism evidence="8 9">
    <name type="scientific">Maricaulis maris (strain MCS10)</name>
    <name type="common">Caulobacter maris</name>
    <dbReference type="NCBI Taxonomy" id="394221"/>
    <lineage>
        <taxon>Bacteria</taxon>
        <taxon>Pseudomonadati</taxon>
        <taxon>Pseudomonadota</taxon>
        <taxon>Alphaproteobacteria</taxon>
        <taxon>Maricaulales</taxon>
        <taxon>Maricaulaceae</taxon>
        <taxon>Maricaulis</taxon>
    </lineage>
</organism>
<evidence type="ECO:0000256" key="3">
    <source>
        <dbReference type="ARBA" id="ARBA00022896"/>
    </source>
</evidence>
<dbReference type="SMART" id="SM00702">
    <property type="entry name" value="P4Hc"/>
    <property type="match status" value="1"/>
</dbReference>
<dbReference type="STRING" id="394221.Mmar10_1422"/>
<dbReference type="HOGENOM" id="CLU_022206_1_0_5"/>
<keyword evidence="5" id="KW-0560">Oxidoreductase</keyword>
<dbReference type="InterPro" id="IPR044862">
    <property type="entry name" value="Pro_4_hyd_alph_FE2OG_OXY"/>
</dbReference>
<dbReference type="PANTHER" id="PTHR12907:SF26">
    <property type="entry name" value="HIF PROLYL HYDROXYLASE, ISOFORM C"/>
    <property type="match status" value="1"/>
</dbReference>
<evidence type="ECO:0000313" key="8">
    <source>
        <dbReference type="EMBL" id="ABI65714.1"/>
    </source>
</evidence>
<evidence type="ECO:0000256" key="2">
    <source>
        <dbReference type="ARBA" id="ARBA00022723"/>
    </source>
</evidence>
<dbReference type="Proteomes" id="UP000001964">
    <property type="component" value="Chromosome"/>
</dbReference>
<keyword evidence="9" id="KW-1185">Reference proteome</keyword>
<dbReference type="InterPro" id="IPR005123">
    <property type="entry name" value="Oxoglu/Fe-dep_dioxygenase_dom"/>
</dbReference>
<dbReference type="InterPro" id="IPR051559">
    <property type="entry name" value="HIF_prolyl_hydroxylases"/>
</dbReference>
<feature type="domain" description="Fe2OG dioxygenase" evidence="7">
    <location>
        <begin position="116"/>
        <end position="212"/>
    </location>
</feature>
<evidence type="ECO:0000256" key="5">
    <source>
        <dbReference type="ARBA" id="ARBA00023002"/>
    </source>
</evidence>
<sequence>MIGPTRLSLIPSGLTGLPALDMDTVCDALAGPGYVAVRLTDTDMLAALRREAEALWQEDALTPAGIGRADDHELIARVRRDKTKWLDGSTPGQTAWLAFAETLRREVNARLMLGLFAFEAHFAVYEAGAFYKRHLDSFRGARNRVLSTVLYLNPHWREGDGGHLRIYGEDDDVITELRPEFGTLVLFLSEEIPHEVTVSHRERFSIAGWHRCNDRGLAPALQVRALPIAP</sequence>
<dbReference type="PANTHER" id="PTHR12907">
    <property type="entry name" value="EGL NINE HOMOLOG-RELATED"/>
    <property type="match status" value="1"/>
</dbReference>
<proteinExistence type="predicted"/>
<comment type="cofactor">
    <cofactor evidence="1">
        <name>L-ascorbate</name>
        <dbReference type="ChEBI" id="CHEBI:38290"/>
    </cofactor>
</comment>
<accession>Q0APS3</accession>
<dbReference type="GO" id="GO:0008198">
    <property type="term" value="F:ferrous iron binding"/>
    <property type="evidence" value="ECO:0007669"/>
    <property type="project" value="TreeGrafter"/>
</dbReference>
<keyword evidence="3" id="KW-0847">Vitamin C</keyword>
<dbReference type="GO" id="GO:0031418">
    <property type="term" value="F:L-ascorbic acid binding"/>
    <property type="evidence" value="ECO:0007669"/>
    <property type="project" value="UniProtKB-KW"/>
</dbReference>
<evidence type="ECO:0000256" key="4">
    <source>
        <dbReference type="ARBA" id="ARBA00022964"/>
    </source>
</evidence>
<dbReference type="InterPro" id="IPR006620">
    <property type="entry name" value="Pro_4_hyd_alph"/>
</dbReference>
<protein>
    <submittedName>
        <fullName evidence="8">2OG-Fe(II) oxygenase</fullName>
    </submittedName>
</protein>
<evidence type="ECO:0000256" key="6">
    <source>
        <dbReference type="ARBA" id="ARBA00023004"/>
    </source>
</evidence>
<name>Q0APS3_MARMM</name>
<evidence type="ECO:0000313" key="9">
    <source>
        <dbReference type="Proteomes" id="UP000001964"/>
    </source>
</evidence>
<dbReference type="GO" id="GO:0031543">
    <property type="term" value="F:peptidyl-proline dioxygenase activity"/>
    <property type="evidence" value="ECO:0007669"/>
    <property type="project" value="TreeGrafter"/>
</dbReference>
<gene>
    <name evidence="8" type="ordered locus">Mmar10_1422</name>
</gene>
<dbReference type="Gene3D" id="2.60.120.620">
    <property type="entry name" value="q2cbj1_9rhob like domain"/>
    <property type="match status" value="1"/>
</dbReference>
<dbReference type="EMBL" id="CP000449">
    <property type="protein sequence ID" value="ABI65714.1"/>
    <property type="molecule type" value="Genomic_DNA"/>
</dbReference>
<reference evidence="8 9" key="1">
    <citation type="submission" date="2006-08" db="EMBL/GenBank/DDBJ databases">
        <title>Complete sequence of Maricaulis maris MCS10.</title>
        <authorList>
            <consortium name="US DOE Joint Genome Institute"/>
            <person name="Copeland A."/>
            <person name="Lucas S."/>
            <person name="Lapidus A."/>
            <person name="Barry K."/>
            <person name="Detter J.C."/>
            <person name="Glavina del Rio T."/>
            <person name="Hammon N."/>
            <person name="Israni S."/>
            <person name="Dalin E."/>
            <person name="Tice H."/>
            <person name="Pitluck S."/>
            <person name="Saunders E."/>
            <person name="Brettin T."/>
            <person name="Bruce D."/>
            <person name="Han C."/>
            <person name="Tapia R."/>
            <person name="Gilna P."/>
            <person name="Schmutz J."/>
            <person name="Larimer F."/>
            <person name="Land M."/>
            <person name="Hauser L."/>
            <person name="Kyrpides N."/>
            <person name="Mikhailova N."/>
            <person name="Viollier P."/>
            <person name="Stephens C."/>
            <person name="Richardson P."/>
        </authorList>
    </citation>
    <scope>NUCLEOTIDE SEQUENCE [LARGE SCALE GENOMIC DNA]</scope>
    <source>
        <strain evidence="8 9">MCS10</strain>
    </source>
</reference>
<dbReference type="GO" id="GO:0071456">
    <property type="term" value="P:cellular response to hypoxia"/>
    <property type="evidence" value="ECO:0007669"/>
    <property type="project" value="TreeGrafter"/>
</dbReference>
<keyword evidence="4" id="KW-0223">Dioxygenase</keyword>
<dbReference type="eggNOG" id="COG3751">
    <property type="taxonomic scope" value="Bacteria"/>
</dbReference>
<evidence type="ECO:0000259" key="7">
    <source>
        <dbReference type="PROSITE" id="PS51471"/>
    </source>
</evidence>
<keyword evidence="2" id="KW-0479">Metal-binding</keyword>
<evidence type="ECO:0000256" key="1">
    <source>
        <dbReference type="ARBA" id="ARBA00001961"/>
    </source>
</evidence>